<dbReference type="HOGENOM" id="CLU_006406_5_1_1"/>
<evidence type="ECO:0000256" key="10">
    <source>
        <dbReference type="ARBA" id="ARBA00023146"/>
    </source>
</evidence>
<dbReference type="InParanoid" id="I7LX53"/>
<keyword evidence="7 13" id="KW-0547">Nucleotide-binding</keyword>
<dbReference type="NCBIfam" id="TIGR00456">
    <property type="entry name" value="argS"/>
    <property type="match status" value="1"/>
</dbReference>
<evidence type="ECO:0000313" key="16">
    <source>
        <dbReference type="EMBL" id="EAS03782.1"/>
    </source>
</evidence>
<dbReference type="FunFam" id="3.40.50.620:FF:000116">
    <property type="entry name" value="Arginine--tRNA ligase"/>
    <property type="match status" value="1"/>
</dbReference>
<evidence type="ECO:0000256" key="9">
    <source>
        <dbReference type="ARBA" id="ARBA00022917"/>
    </source>
</evidence>
<dbReference type="Proteomes" id="UP000009168">
    <property type="component" value="Unassembled WGS sequence"/>
</dbReference>
<evidence type="ECO:0000256" key="13">
    <source>
        <dbReference type="RuleBase" id="RU363038"/>
    </source>
</evidence>
<feature type="domain" description="DALR anticodon binding" evidence="15">
    <location>
        <begin position="498"/>
        <end position="616"/>
    </location>
</feature>
<keyword evidence="8 13" id="KW-0067">ATP-binding</keyword>
<evidence type="ECO:0000256" key="2">
    <source>
        <dbReference type="ARBA" id="ARBA00005594"/>
    </source>
</evidence>
<sequence length="616" mass="70869">MESKVLKSMMKIASQHTLNVVNNALKPYNVQSPPIKIQPVSNLVDVDYNTPTLLQVFNQNKDKKTKQAFGLADIKAFCHKVIESFNPEDKDCAIEKLGVTDQGFLTIKLKQQVIEDEINNILKNGLNYPTEKKQKIAVDFSSPNIAKEMHVGHLRSTIIGESICRIFEFQNHEVLRINHLGDWGTQFGMLITYMKRKYPNFLNEPIDLSDLTMFYKESKKLFDEDPEFKKTAQLTVVDLQSGDPECRKAWEILCEISRREFTEIYKRLDITLEDFGESFYNDKIPAVIQDLKDAGMLVESDGAQCVFIEKYKNQPPLFIVKKDGGYGYDSTDMACIKYRLKTLNCNRLVYITDVGQQPHFDYIIAAAEKIGWHVPPTTRAEHMGFGIVQGEDGKRFRTRSSETVKLKDLLDEARERALEKIKERISGGAKEEGAEEDEEEKENKGNYTKLSEEEYLDAAEKMGMAAIKYYDLRQNRISNYNFSYDKMLDTKGNTAVYLLYSYARLCSIIRKSGVQSEELCKIIQTQGFKISHPQERIIASLLIKFPDVLDQVTEDLAINRLTDYMYDLACKVAEGYRKYHINNSEDKLTRILLIEATRQVLEKCFYLVGIKPLEKI</sequence>
<dbReference type="EC" id="6.1.1.19" evidence="4"/>
<dbReference type="STRING" id="312017.I7LX53"/>
<dbReference type="PANTHER" id="PTHR11956:SF5">
    <property type="entry name" value="ARGININE--TRNA LIGASE, CYTOPLASMIC"/>
    <property type="match status" value="1"/>
</dbReference>
<dbReference type="InterPro" id="IPR008909">
    <property type="entry name" value="DALR_anticod-bd"/>
</dbReference>
<dbReference type="InterPro" id="IPR014729">
    <property type="entry name" value="Rossmann-like_a/b/a_fold"/>
</dbReference>
<comment type="subunit">
    <text evidence="3">Monomer.</text>
</comment>
<keyword evidence="10 13" id="KW-0030">Aminoacyl-tRNA synthetase</keyword>
<proteinExistence type="inferred from homology"/>
<dbReference type="Gene3D" id="3.40.50.620">
    <property type="entry name" value="HUPs"/>
    <property type="match status" value="1"/>
</dbReference>
<evidence type="ECO:0000313" key="17">
    <source>
        <dbReference type="Proteomes" id="UP000009168"/>
    </source>
</evidence>
<dbReference type="GeneID" id="7827662"/>
<keyword evidence="17" id="KW-1185">Reference proteome</keyword>
<dbReference type="eggNOG" id="KOG4426">
    <property type="taxonomic scope" value="Eukaryota"/>
</dbReference>
<dbReference type="InterPro" id="IPR035684">
    <property type="entry name" value="ArgRS_core"/>
</dbReference>
<dbReference type="PRINTS" id="PR01038">
    <property type="entry name" value="TRNASYNTHARG"/>
</dbReference>
<dbReference type="KEGG" id="tet:TTHERM_00657270"/>
<evidence type="ECO:0000259" key="15">
    <source>
        <dbReference type="SMART" id="SM00836"/>
    </source>
</evidence>
<dbReference type="OrthoDB" id="68056at2759"/>
<dbReference type="FunFam" id="1.10.730.10:FF:000006">
    <property type="entry name" value="Arginyl-tRNA synthetase 2, mitochondrial"/>
    <property type="match status" value="1"/>
</dbReference>
<dbReference type="SUPFAM" id="SSF52374">
    <property type="entry name" value="Nucleotidylyl transferase"/>
    <property type="match status" value="1"/>
</dbReference>
<dbReference type="PANTHER" id="PTHR11956">
    <property type="entry name" value="ARGINYL-TRNA SYNTHETASE"/>
    <property type="match status" value="1"/>
</dbReference>
<keyword evidence="9 13" id="KW-0648">Protein biosynthesis</keyword>
<dbReference type="FunCoup" id="I7LX53">
    <property type="interactions" value="524"/>
</dbReference>
<evidence type="ECO:0000256" key="8">
    <source>
        <dbReference type="ARBA" id="ARBA00022840"/>
    </source>
</evidence>
<dbReference type="InterPro" id="IPR001412">
    <property type="entry name" value="aa-tRNA-synth_I_CS"/>
</dbReference>
<dbReference type="GO" id="GO:0005524">
    <property type="term" value="F:ATP binding"/>
    <property type="evidence" value="ECO:0007669"/>
    <property type="project" value="UniProtKB-KW"/>
</dbReference>
<evidence type="ECO:0000256" key="14">
    <source>
        <dbReference type="SAM" id="MobiDB-lite"/>
    </source>
</evidence>
<dbReference type="EMBL" id="GG662471">
    <property type="protein sequence ID" value="EAS03782.1"/>
    <property type="molecule type" value="Genomic_DNA"/>
</dbReference>
<evidence type="ECO:0000256" key="7">
    <source>
        <dbReference type="ARBA" id="ARBA00022741"/>
    </source>
</evidence>
<keyword evidence="5" id="KW-0963">Cytoplasm</keyword>
<dbReference type="Gene3D" id="1.10.730.10">
    <property type="entry name" value="Isoleucyl-tRNA Synthetase, Domain 1"/>
    <property type="match status" value="1"/>
</dbReference>
<comment type="similarity">
    <text evidence="2 13">Belongs to the class-I aminoacyl-tRNA synthetase family.</text>
</comment>
<evidence type="ECO:0000256" key="3">
    <source>
        <dbReference type="ARBA" id="ARBA00011245"/>
    </source>
</evidence>
<dbReference type="Pfam" id="PF00750">
    <property type="entry name" value="tRNA-synt_1d"/>
    <property type="match status" value="1"/>
</dbReference>
<reference evidence="17" key="1">
    <citation type="journal article" date="2006" name="PLoS Biol.">
        <title>Macronuclear genome sequence of the ciliate Tetrahymena thermophila, a model eukaryote.</title>
        <authorList>
            <person name="Eisen J.A."/>
            <person name="Coyne R.S."/>
            <person name="Wu M."/>
            <person name="Wu D."/>
            <person name="Thiagarajan M."/>
            <person name="Wortman J.R."/>
            <person name="Badger J.H."/>
            <person name="Ren Q."/>
            <person name="Amedeo P."/>
            <person name="Jones K.M."/>
            <person name="Tallon L.J."/>
            <person name="Delcher A.L."/>
            <person name="Salzberg S.L."/>
            <person name="Silva J.C."/>
            <person name="Haas B.J."/>
            <person name="Majoros W.H."/>
            <person name="Farzad M."/>
            <person name="Carlton J.M."/>
            <person name="Smith R.K. Jr."/>
            <person name="Garg J."/>
            <person name="Pearlman R.E."/>
            <person name="Karrer K.M."/>
            <person name="Sun L."/>
            <person name="Manning G."/>
            <person name="Elde N.C."/>
            <person name="Turkewitz A.P."/>
            <person name="Asai D.J."/>
            <person name="Wilkes D.E."/>
            <person name="Wang Y."/>
            <person name="Cai H."/>
            <person name="Collins K."/>
            <person name="Stewart B.A."/>
            <person name="Lee S.R."/>
            <person name="Wilamowska K."/>
            <person name="Weinberg Z."/>
            <person name="Ruzzo W.L."/>
            <person name="Wloga D."/>
            <person name="Gaertig J."/>
            <person name="Frankel J."/>
            <person name="Tsao C.-C."/>
            <person name="Gorovsky M.A."/>
            <person name="Keeling P.J."/>
            <person name="Waller R.F."/>
            <person name="Patron N.J."/>
            <person name="Cherry J.M."/>
            <person name="Stover N.A."/>
            <person name="Krieger C.J."/>
            <person name="del Toro C."/>
            <person name="Ryder H.F."/>
            <person name="Williamson S.C."/>
            <person name="Barbeau R.A."/>
            <person name="Hamilton E.P."/>
            <person name="Orias E."/>
        </authorList>
    </citation>
    <scope>NUCLEOTIDE SEQUENCE [LARGE SCALE GENOMIC DNA]</scope>
    <source>
        <strain evidence="17">SB210</strain>
    </source>
</reference>
<dbReference type="RefSeq" id="XP_001024027.1">
    <property type="nucleotide sequence ID" value="XM_001024027.3"/>
</dbReference>
<accession>I7LX53</accession>
<evidence type="ECO:0000256" key="12">
    <source>
        <dbReference type="ARBA" id="ARBA00049339"/>
    </source>
</evidence>
<organism evidence="16 17">
    <name type="scientific">Tetrahymena thermophila (strain SB210)</name>
    <dbReference type="NCBI Taxonomy" id="312017"/>
    <lineage>
        <taxon>Eukaryota</taxon>
        <taxon>Sar</taxon>
        <taxon>Alveolata</taxon>
        <taxon>Ciliophora</taxon>
        <taxon>Intramacronucleata</taxon>
        <taxon>Oligohymenophorea</taxon>
        <taxon>Hymenostomatida</taxon>
        <taxon>Tetrahymenina</taxon>
        <taxon>Tetrahymenidae</taxon>
        <taxon>Tetrahymena</taxon>
    </lineage>
</organism>
<evidence type="ECO:0000256" key="4">
    <source>
        <dbReference type="ARBA" id="ARBA00012837"/>
    </source>
</evidence>
<comment type="subcellular location">
    <subcellularLocation>
        <location evidence="1">Cytoplasm</location>
    </subcellularLocation>
</comment>
<evidence type="ECO:0000256" key="11">
    <source>
        <dbReference type="ARBA" id="ARBA00033033"/>
    </source>
</evidence>
<dbReference type="GO" id="GO:0006420">
    <property type="term" value="P:arginyl-tRNA aminoacylation"/>
    <property type="evidence" value="ECO:0007669"/>
    <property type="project" value="InterPro"/>
</dbReference>
<name>I7LX53_TETTS</name>
<dbReference type="HAMAP" id="MF_00123">
    <property type="entry name" value="Arg_tRNA_synth"/>
    <property type="match status" value="1"/>
</dbReference>
<dbReference type="SUPFAM" id="SSF47323">
    <property type="entry name" value="Anticodon-binding domain of a subclass of class I aminoacyl-tRNA synthetases"/>
    <property type="match status" value="1"/>
</dbReference>
<comment type="catalytic activity">
    <reaction evidence="12">
        <text>tRNA(Arg) + L-arginine + ATP = L-arginyl-tRNA(Arg) + AMP + diphosphate</text>
        <dbReference type="Rhea" id="RHEA:20301"/>
        <dbReference type="Rhea" id="RHEA-COMP:9658"/>
        <dbReference type="Rhea" id="RHEA-COMP:9673"/>
        <dbReference type="ChEBI" id="CHEBI:30616"/>
        <dbReference type="ChEBI" id="CHEBI:32682"/>
        <dbReference type="ChEBI" id="CHEBI:33019"/>
        <dbReference type="ChEBI" id="CHEBI:78442"/>
        <dbReference type="ChEBI" id="CHEBI:78513"/>
        <dbReference type="ChEBI" id="CHEBI:456215"/>
        <dbReference type="EC" id="6.1.1.19"/>
    </reaction>
</comment>
<dbReference type="InterPro" id="IPR001278">
    <property type="entry name" value="Arg-tRNA-ligase"/>
</dbReference>
<dbReference type="GO" id="GO:0004814">
    <property type="term" value="F:arginine-tRNA ligase activity"/>
    <property type="evidence" value="ECO:0007669"/>
    <property type="project" value="UniProtKB-EC"/>
</dbReference>
<dbReference type="PROSITE" id="PS00178">
    <property type="entry name" value="AA_TRNA_LIGASE_I"/>
    <property type="match status" value="1"/>
</dbReference>
<evidence type="ECO:0000256" key="6">
    <source>
        <dbReference type="ARBA" id="ARBA00022598"/>
    </source>
</evidence>
<dbReference type="AlphaFoldDB" id="I7LX53"/>
<evidence type="ECO:0000256" key="1">
    <source>
        <dbReference type="ARBA" id="ARBA00004496"/>
    </source>
</evidence>
<dbReference type="Pfam" id="PF05746">
    <property type="entry name" value="DALR_1"/>
    <property type="match status" value="1"/>
</dbReference>
<dbReference type="SMART" id="SM00836">
    <property type="entry name" value="DALR_1"/>
    <property type="match status" value="1"/>
</dbReference>
<protein>
    <recommendedName>
        <fullName evidence="4">arginine--tRNA ligase</fullName>
        <ecNumber evidence="4">6.1.1.19</ecNumber>
    </recommendedName>
    <alternativeName>
        <fullName evidence="11">Arginyl-tRNA synthetase</fullName>
    </alternativeName>
</protein>
<gene>
    <name evidence="16" type="ORF">TTHERM_00657270</name>
</gene>
<keyword evidence="6 13" id="KW-0436">Ligase</keyword>
<evidence type="ECO:0000256" key="5">
    <source>
        <dbReference type="ARBA" id="ARBA00022490"/>
    </source>
</evidence>
<dbReference type="CDD" id="cd00671">
    <property type="entry name" value="ArgRS_core"/>
    <property type="match status" value="1"/>
</dbReference>
<dbReference type="InterPro" id="IPR009080">
    <property type="entry name" value="tRNAsynth_Ia_anticodon-bd"/>
</dbReference>
<dbReference type="OMA" id="NKPLHLG"/>
<dbReference type="GO" id="GO:0005737">
    <property type="term" value="C:cytoplasm"/>
    <property type="evidence" value="ECO:0007669"/>
    <property type="project" value="UniProtKB-SubCell"/>
</dbReference>
<feature type="region of interest" description="Disordered" evidence="14">
    <location>
        <begin position="424"/>
        <end position="448"/>
    </location>
</feature>